<accession>A0A177CQM1</accession>
<dbReference type="InParanoid" id="A0A177CQM1"/>
<evidence type="ECO:0000313" key="1">
    <source>
        <dbReference type="EMBL" id="OAG09521.1"/>
    </source>
</evidence>
<proteinExistence type="predicted"/>
<dbReference type="GeneID" id="28769771"/>
<sequence length="174" mass="18705">MSLSCCTRVNQDHDGRPGSHDPVALFCAMVLVCPCSGWNGVMLKMRRADWAARLKSGASRKDADFANAGLRASANVKGSGLDWIELEGPRLGNGNGDTAAARYDAGTKDGILVIGFGVDVCRRGRAVNKAKKEKAPGATCRFSHGDYESTVAIGWRVRFRVHLSIEGMAPRQVQ</sequence>
<name>A0A177CQM1_9PLEO</name>
<reference evidence="1 2" key="1">
    <citation type="submission" date="2016-05" db="EMBL/GenBank/DDBJ databases">
        <title>Comparative analysis of secretome profiles of manganese(II)-oxidizing ascomycete fungi.</title>
        <authorList>
            <consortium name="DOE Joint Genome Institute"/>
            <person name="Zeiner C.A."/>
            <person name="Purvine S.O."/>
            <person name="Zink E.M."/>
            <person name="Wu S."/>
            <person name="Pasa-Tolic L."/>
            <person name="Chaput D.L."/>
            <person name="Haridas S."/>
            <person name="Grigoriev I.V."/>
            <person name="Santelli C.M."/>
            <person name="Hansel C.M."/>
        </authorList>
    </citation>
    <scope>NUCLEOTIDE SEQUENCE [LARGE SCALE GENOMIC DNA]</scope>
    <source>
        <strain evidence="1 2">AP3s5-JAC2a</strain>
    </source>
</reference>
<dbReference type="RefSeq" id="XP_018039886.1">
    <property type="nucleotide sequence ID" value="XM_018186285.1"/>
</dbReference>
<protein>
    <submittedName>
        <fullName evidence="1">Uncharacterized protein</fullName>
    </submittedName>
</protein>
<dbReference type="EMBL" id="KV441549">
    <property type="protein sequence ID" value="OAG09521.1"/>
    <property type="molecule type" value="Genomic_DNA"/>
</dbReference>
<organism evidence="1 2">
    <name type="scientific">Paraphaeosphaeria sporulosa</name>
    <dbReference type="NCBI Taxonomy" id="1460663"/>
    <lineage>
        <taxon>Eukaryota</taxon>
        <taxon>Fungi</taxon>
        <taxon>Dikarya</taxon>
        <taxon>Ascomycota</taxon>
        <taxon>Pezizomycotina</taxon>
        <taxon>Dothideomycetes</taxon>
        <taxon>Pleosporomycetidae</taxon>
        <taxon>Pleosporales</taxon>
        <taxon>Massarineae</taxon>
        <taxon>Didymosphaeriaceae</taxon>
        <taxon>Paraphaeosphaeria</taxon>
    </lineage>
</organism>
<gene>
    <name evidence="1" type="ORF">CC84DRAFT_440110</name>
</gene>
<dbReference type="Proteomes" id="UP000077069">
    <property type="component" value="Unassembled WGS sequence"/>
</dbReference>
<dbReference type="AlphaFoldDB" id="A0A177CQM1"/>
<keyword evidence="2" id="KW-1185">Reference proteome</keyword>
<evidence type="ECO:0000313" key="2">
    <source>
        <dbReference type="Proteomes" id="UP000077069"/>
    </source>
</evidence>